<reference evidence="1" key="1">
    <citation type="submission" date="2018-06" db="EMBL/GenBank/DDBJ databases">
        <authorList>
            <person name="Zhirakovskaya E."/>
        </authorList>
    </citation>
    <scope>NUCLEOTIDE SEQUENCE</scope>
</reference>
<dbReference type="EMBL" id="UOEK01000246">
    <property type="protein sequence ID" value="VAW02938.1"/>
    <property type="molecule type" value="Genomic_DNA"/>
</dbReference>
<organism evidence="1">
    <name type="scientific">hydrothermal vent metagenome</name>
    <dbReference type="NCBI Taxonomy" id="652676"/>
    <lineage>
        <taxon>unclassified sequences</taxon>
        <taxon>metagenomes</taxon>
        <taxon>ecological metagenomes</taxon>
    </lineage>
</organism>
<evidence type="ECO:0000313" key="1">
    <source>
        <dbReference type="EMBL" id="VAW02938.1"/>
    </source>
</evidence>
<dbReference type="AlphaFoldDB" id="A0A3B0SCL3"/>
<accession>A0A3B0SCL3</accession>
<sequence length="126" mass="13636">MGEDQEWTINYLPDEGGRYTGKLRVSGDQVAFRSLYESSNATVVKAIFLDVTTFAAAGGHTVYRYSNDQEAVVELPTADIASVAATKKGLMKRAVITMKNDEVFTFDYGMLSVKSLVAKIASVAGV</sequence>
<proteinExistence type="predicted"/>
<gene>
    <name evidence="1" type="ORF">MNBD_ACTINO02-1151</name>
</gene>
<name>A0A3B0SCL3_9ZZZZ</name>
<protein>
    <submittedName>
        <fullName evidence="1">Uncharacterized protein</fullName>
    </submittedName>
</protein>